<dbReference type="Pfam" id="PF13561">
    <property type="entry name" value="adh_short_C2"/>
    <property type="match status" value="1"/>
</dbReference>
<keyword evidence="2" id="KW-0560">Oxidoreductase</keyword>
<evidence type="ECO:0000313" key="3">
    <source>
        <dbReference type="EMBL" id="BDS11588.1"/>
    </source>
</evidence>
<name>A0A915YED8_9BACT</name>
<accession>A0A915YED8</accession>
<gene>
    <name evidence="3" type="ORF">AsAng_0023020</name>
</gene>
<protein>
    <submittedName>
        <fullName evidence="3">SDR family oxidoreductase</fullName>
    </submittedName>
</protein>
<dbReference type="PANTHER" id="PTHR43477:SF1">
    <property type="entry name" value="DIHYDROANTICAPSIN 7-DEHYDROGENASE"/>
    <property type="match status" value="1"/>
</dbReference>
<proteinExistence type="inferred from homology"/>
<dbReference type="GO" id="GO:0016491">
    <property type="term" value="F:oxidoreductase activity"/>
    <property type="evidence" value="ECO:0007669"/>
    <property type="project" value="UniProtKB-KW"/>
</dbReference>
<dbReference type="Gene3D" id="3.40.50.720">
    <property type="entry name" value="NAD(P)-binding Rossmann-like Domain"/>
    <property type="match status" value="1"/>
</dbReference>
<dbReference type="RefSeq" id="WP_264792745.1">
    <property type="nucleotide sequence ID" value="NZ_AP026867.1"/>
</dbReference>
<comment type="similarity">
    <text evidence="1">Belongs to the short-chain dehydrogenases/reductases (SDR) family.</text>
</comment>
<dbReference type="PANTHER" id="PTHR43477">
    <property type="entry name" value="DIHYDROANTICAPSIN 7-DEHYDROGENASE"/>
    <property type="match status" value="1"/>
</dbReference>
<evidence type="ECO:0000256" key="1">
    <source>
        <dbReference type="ARBA" id="ARBA00006484"/>
    </source>
</evidence>
<dbReference type="EMBL" id="AP026867">
    <property type="protein sequence ID" value="BDS11588.1"/>
    <property type="molecule type" value="Genomic_DNA"/>
</dbReference>
<sequence>MESNLSLENQTLLVTGVSRSLGIGTAITELCAKAKGHVIIHGNSNYDKDRAYPDATTDFVFSLEKELRAKGYQVTALPPSDLSKSDEPEKIIKAATKVTGSLDGLILNHAYSVHAPIFEWTSEHIDNHFSINVRASMLMIQAFAQQIDKEKGGAITLFTSGQYLGPMIDEIAYALSKEAIRGMCQQVATALAPHNIRVNCVNPGPTDTGYLTGELYDQVADMFPSGRWGMPKDAARLVHFLHSDYARWITGQTIASEGGFQR</sequence>
<evidence type="ECO:0000256" key="2">
    <source>
        <dbReference type="ARBA" id="ARBA00023002"/>
    </source>
</evidence>
<organism evidence="3 4">
    <name type="scientific">Aureispira anguillae</name>
    <dbReference type="NCBI Taxonomy" id="2864201"/>
    <lineage>
        <taxon>Bacteria</taxon>
        <taxon>Pseudomonadati</taxon>
        <taxon>Bacteroidota</taxon>
        <taxon>Saprospiria</taxon>
        <taxon>Saprospirales</taxon>
        <taxon>Saprospiraceae</taxon>
        <taxon>Aureispira</taxon>
    </lineage>
</organism>
<dbReference type="InterPro" id="IPR036291">
    <property type="entry name" value="NAD(P)-bd_dom_sf"/>
</dbReference>
<dbReference type="InterPro" id="IPR002347">
    <property type="entry name" value="SDR_fam"/>
</dbReference>
<evidence type="ECO:0000313" key="4">
    <source>
        <dbReference type="Proteomes" id="UP001060919"/>
    </source>
</evidence>
<dbReference type="SUPFAM" id="SSF51735">
    <property type="entry name" value="NAD(P)-binding Rossmann-fold domains"/>
    <property type="match status" value="1"/>
</dbReference>
<dbReference type="InterPro" id="IPR051122">
    <property type="entry name" value="SDR_DHRS6-like"/>
</dbReference>
<keyword evidence="4" id="KW-1185">Reference proteome</keyword>
<dbReference type="PRINTS" id="PR00081">
    <property type="entry name" value="GDHRDH"/>
</dbReference>
<dbReference type="Proteomes" id="UP001060919">
    <property type="component" value="Chromosome"/>
</dbReference>
<dbReference type="KEGG" id="aup:AsAng_0023020"/>
<reference evidence="3" key="1">
    <citation type="submission" date="2022-09" db="EMBL/GenBank/DDBJ databases">
        <title>Aureispira anguillicida sp. nov., isolated from Leptocephalus of Japanese eel Anguilla japonica.</title>
        <authorList>
            <person name="Yuasa K."/>
            <person name="Mekata T."/>
            <person name="Ikunari K."/>
        </authorList>
    </citation>
    <scope>NUCLEOTIDE SEQUENCE</scope>
    <source>
        <strain evidence="3">EL160426</strain>
    </source>
</reference>
<dbReference type="CDD" id="cd05233">
    <property type="entry name" value="SDR_c"/>
    <property type="match status" value="1"/>
</dbReference>
<dbReference type="AlphaFoldDB" id="A0A915YED8"/>